<keyword evidence="5 14" id="KW-0808">Transferase</keyword>
<dbReference type="InterPro" id="IPR002606">
    <property type="entry name" value="Riboflavin_kinase_bac"/>
</dbReference>
<keyword evidence="11" id="KW-0511">Multifunctional enzyme</keyword>
<evidence type="ECO:0000256" key="7">
    <source>
        <dbReference type="ARBA" id="ARBA00022741"/>
    </source>
</evidence>
<dbReference type="EC" id="2.7.7.2" evidence="14"/>
<keyword evidence="4 14" id="KW-0288">FMN</keyword>
<dbReference type="InterPro" id="IPR023465">
    <property type="entry name" value="Riboflavin_kinase_dom_sf"/>
</dbReference>
<dbReference type="GO" id="GO:0003919">
    <property type="term" value="F:FMN adenylyltransferase activity"/>
    <property type="evidence" value="ECO:0007669"/>
    <property type="project" value="UniProtKB-UniRule"/>
</dbReference>
<keyword evidence="9 14" id="KW-0274">FAD</keyword>
<dbReference type="NCBIfam" id="TIGR00083">
    <property type="entry name" value="ribF"/>
    <property type="match status" value="1"/>
</dbReference>
<accession>A0A1V4QGY8</accession>
<dbReference type="GO" id="GO:0005524">
    <property type="term" value="F:ATP binding"/>
    <property type="evidence" value="ECO:0007669"/>
    <property type="project" value="UniProtKB-UniRule"/>
</dbReference>
<dbReference type="PANTHER" id="PTHR22749:SF6">
    <property type="entry name" value="RIBOFLAVIN KINASE"/>
    <property type="match status" value="1"/>
</dbReference>
<evidence type="ECO:0000256" key="14">
    <source>
        <dbReference type="PIRNR" id="PIRNR004491"/>
    </source>
</evidence>
<dbReference type="Gene3D" id="3.40.50.620">
    <property type="entry name" value="HUPs"/>
    <property type="match status" value="1"/>
</dbReference>
<evidence type="ECO:0000256" key="8">
    <source>
        <dbReference type="ARBA" id="ARBA00022777"/>
    </source>
</evidence>
<dbReference type="UniPathway" id="UPA00276">
    <property type="reaction ID" value="UER00406"/>
</dbReference>
<dbReference type="InterPro" id="IPR023468">
    <property type="entry name" value="Riboflavin_kinase"/>
</dbReference>
<dbReference type="PIRSF" id="PIRSF004491">
    <property type="entry name" value="FAD_Synth"/>
    <property type="match status" value="1"/>
</dbReference>
<evidence type="ECO:0000256" key="11">
    <source>
        <dbReference type="ARBA" id="ARBA00023268"/>
    </source>
</evidence>
<evidence type="ECO:0000256" key="4">
    <source>
        <dbReference type="ARBA" id="ARBA00022643"/>
    </source>
</evidence>
<dbReference type="Pfam" id="PF01687">
    <property type="entry name" value="Flavokinase"/>
    <property type="match status" value="1"/>
</dbReference>
<comment type="caution">
    <text evidence="16">The sequence shown here is derived from an EMBL/GenBank/DDBJ whole genome shotgun (WGS) entry which is preliminary data.</text>
</comment>
<evidence type="ECO:0000256" key="6">
    <source>
        <dbReference type="ARBA" id="ARBA00022695"/>
    </source>
</evidence>
<gene>
    <name evidence="16" type="ORF">BXT86_00225</name>
</gene>
<evidence type="ECO:0000256" key="5">
    <source>
        <dbReference type="ARBA" id="ARBA00022679"/>
    </source>
</evidence>
<keyword evidence="3 14" id="KW-0285">Flavoprotein</keyword>
<dbReference type="EMBL" id="MUKB01000003">
    <property type="protein sequence ID" value="OPX18623.1"/>
    <property type="molecule type" value="Genomic_DNA"/>
</dbReference>
<protein>
    <recommendedName>
        <fullName evidence="14">Riboflavin biosynthesis protein</fullName>
    </recommendedName>
    <domain>
        <recommendedName>
            <fullName evidence="14">Riboflavin kinase</fullName>
            <ecNumber evidence="14">2.7.1.26</ecNumber>
        </recommendedName>
        <alternativeName>
            <fullName evidence="14">Flavokinase</fullName>
        </alternativeName>
    </domain>
    <domain>
        <recommendedName>
            <fullName evidence="14">FMN adenylyltransferase</fullName>
            <ecNumber evidence="14">2.7.7.2</ecNumber>
        </recommendedName>
        <alternativeName>
            <fullName evidence="14">FAD pyrophosphorylase</fullName>
        </alternativeName>
        <alternativeName>
            <fullName evidence="14">FAD synthase</fullName>
        </alternativeName>
    </domain>
</protein>
<comment type="catalytic activity">
    <reaction evidence="13 14">
        <text>FMN + ATP + H(+) = FAD + diphosphate</text>
        <dbReference type="Rhea" id="RHEA:17237"/>
        <dbReference type="ChEBI" id="CHEBI:15378"/>
        <dbReference type="ChEBI" id="CHEBI:30616"/>
        <dbReference type="ChEBI" id="CHEBI:33019"/>
        <dbReference type="ChEBI" id="CHEBI:57692"/>
        <dbReference type="ChEBI" id="CHEBI:58210"/>
        <dbReference type="EC" id="2.7.7.2"/>
    </reaction>
</comment>
<dbReference type="Proteomes" id="UP000191663">
    <property type="component" value="Unassembled WGS sequence"/>
</dbReference>
<evidence type="ECO:0000256" key="9">
    <source>
        <dbReference type="ARBA" id="ARBA00022827"/>
    </source>
</evidence>
<sequence length="292" mass="33083">MKTIIDKISRFTRNSHCGIGNFDGIHRGHQEIVRTLKKLAGPAGKTGIITFIPLPFSVLKKAPHLYLTPRKEKEKIFQNLGVDFIYYFKFTRRFSMISPQEFVNLIATKIGPCSVVVGENFHFGKGRGGNAQKLKELARNLFSVIILPRVQDEGPISSTRIRELLLLGHLSAANRLLGREYEVCGTVIKGKGKGRRLGFPTINISPPREKLLPLEGVYKVRVMVGKKEFLGAMFCRTDIIEVHLINFRGNLYRKKVAIRFIERLRDIESFPDDESLHTAIARDIARIKDKGT</sequence>
<evidence type="ECO:0000259" key="15">
    <source>
        <dbReference type="SMART" id="SM00904"/>
    </source>
</evidence>
<evidence type="ECO:0000313" key="16">
    <source>
        <dbReference type="EMBL" id="OPX18623.1"/>
    </source>
</evidence>
<evidence type="ECO:0000256" key="1">
    <source>
        <dbReference type="ARBA" id="ARBA00004726"/>
    </source>
</evidence>
<keyword evidence="10 14" id="KW-0067">ATP-binding</keyword>
<keyword evidence="6 14" id="KW-0548">Nucleotidyltransferase</keyword>
<comment type="pathway">
    <text evidence="2 14">Cofactor biosynthesis; FMN biosynthesis; FMN from riboflavin (ATP route): step 1/1.</text>
</comment>
<dbReference type="SUPFAM" id="SSF82114">
    <property type="entry name" value="Riboflavin kinase-like"/>
    <property type="match status" value="1"/>
</dbReference>
<dbReference type="GO" id="GO:0006747">
    <property type="term" value="P:FAD biosynthetic process"/>
    <property type="evidence" value="ECO:0007669"/>
    <property type="project" value="UniProtKB-UniRule"/>
</dbReference>
<evidence type="ECO:0000256" key="10">
    <source>
        <dbReference type="ARBA" id="ARBA00022840"/>
    </source>
</evidence>
<keyword evidence="7 14" id="KW-0547">Nucleotide-binding</keyword>
<dbReference type="SMART" id="SM00904">
    <property type="entry name" value="Flavokinase"/>
    <property type="match status" value="1"/>
</dbReference>
<comment type="pathway">
    <text evidence="1 14">Cofactor biosynthesis; FAD biosynthesis; FAD from FMN: step 1/1.</text>
</comment>
<dbReference type="InterPro" id="IPR014729">
    <property type="entry name" value="Rossmann-like_a/b/a_fold"/>
</dbReference>
<evidence type="ECO:0000256" key="13">
    <source>
        <dbReference type="ARBA" id="ARBA00049494"/>
    </source>
</evidence>
<dbReference type="UniPathway" id="UPA00277">
    <property type="reaction ID" value="UER00407"/>
</dbReference>
<evidence type="ECO:0000256" key="2">
    <source>
        <dbReference type="ARBA" id="ARBA00005201"/>
    </source>
</evidence>
<keyword evidence="8 14" id="KW-0418">Kinase</keyword>
<proteinExistence type="inferred from homology"/>
<dbReference type="CDD" id="cd02064">
    <property type="entry name" value="FAD_synthetase_N"/>
    <property type="match status" value="1"/>
</dbReference>
<feature type="domain" description="Riboflavin kinase" evidence="15">
    <location>
        <begin position="176"/>
        <end position="292"/>
    </location>
</feature>
<dbReference type="EC" id="2.7.1.26" evidence="14"/>
<dbReference type="GO" id="GO:0009398">
    <property type="term" value="P:FMN biosynthetic process"/>
    <property type="evidence" value="ECO:0007669"/>
    <property type="project" value="UniProtKB-UniRule"/>
</dbReference>
<dbReference type="Pfam" id="PF06574">
    <property type="entry name" value="FAD_syn"/>
    <property type="match status" value="1"/>
</dbReference>
<dbReference type="PANTHER" id="PTHR22749">
    <property type="entry name" value="RIBOFLAVIN KINASE/FMN ADENYLYLTRANSFERASE"/>
    <property type="match status" value="1"/>
</dbReference>
<dbReference type="GO" id="GO:0009231">
    <property type="term" value="P:riboflavin biosynthetic process"/>
    <property type="evidence" value="ECO:0007669"/>
    <property type="project" value="InterPro"/>
</dbReference>
<organism evidence="16 17">
    <name type="scientific">candidate division WOR-3 bacterium 4484_100</name>
    <dbReference type="NCBI Taxonomy" id="1936077"/>
    <lineage>
        <taxon>Bacteria</taxon>
        <taxon>Bacteria division WOR-3</taxon>
    </lineage>
</organism>
<dbReference type="InterPro" id="IPR015864">
    <property type="entry name" value="FAD_synthase"/>
</dbReference>
<comment type="catalytic activity">
    <reaction evidence="12 14">
        <text>riboflavin + ATP = FMN + ADP + H(+)</text>
        <dbReference type="Rhea" id="RHEA:14357"/>
        <dbReference type="ChEBI" id="CHEBI:15378"/>
        <dbReference type="ChEBI" id="CHEBI:30616"/>
        <dbReference type="ChEBI" id="CHEBI:57986"/>
        <dbReference type="ChEBI" id="CHEBI:58210"/>
        <dbReference type="ChEBI" id="CHEBI:456216"/>
        <dbReference type="EC" id="2.7.1.26"/>
    </reaction>
</comment>
<dbReference type="SUPFAM" id="SSF52374">
    <property type="entry name" value="Nucleotidylyl transferase"/>
    <property type="match status" value="1"/>
</dbReference>
<dbReference type="Gene3D" id="2.40.30.30">
    <property type="entry name" value="Riboflavin kinase-like"/>
    <property type="match status" value="1"/>
</dbReference>
<name>A0A1V4QGY8_UNCW3</name>
<comment type="similarity">
    <text evidence="14">Belongs to the ribF family.</text>
</comment>
<reference evidence="17" key="1">
    <citation type="submission" date="2017-01" db="EMBL/GenBank/DDBJ databases">
        <title>Novel pathways for hydrocarbon cycling and metabolic interdependencies in hydrothermal sediment communities.</title>
        <authorList>
            <person name="Dombrowski N."/>
            <person name="Seitz K."/>
            <person name="Teske A."/>
            <person name="Baker B."/>
        </authorList>
    </citation>
    <scope>NUCLEOTIDE SEQUENCE [LARGE SCALE GENOMIC DNA]</scope>
</reference>
<dbReference type="GO" id="GO:0008531">
    <property type="term" value="F:riboflavin kinase activity"/>
    <property type="evidence" value="ECO:0007669"/>
    <property type="project" value="UniProtKB-UniRule"/>
</dbReference>
<evidence type="ECO:0000256" key="12">
    <source>
        <dbReference type="ARBA" id="ARBA00047880"/>
    </source>
</evidence>
<dbReference type="InterPro" id="IPR015865">
    <property type="entry name" value="Riboflavin_kinase_bac/euk"/>
</dbReference>
<evidence type="ECO:0000313" key="17">
    <source>
        <dbReference type="Proteomes" id="UP000191663"/>
    </source>
</evidence>
<evidence type="ECO:0000256" key="3">
    <source>
        <dbReference type="ARBA" id="ARBA00022630"/>
    </source>
</evidence>
<dbReference type="AlphaFoldDB" id="A0A1V4QGY8"/>